<sequence>MTFDILKKRFGVGRRVDDFLDKVSESGMLFQLGVEAYLKANQESFAKKIEDISTVEHVGDALRRDLEELLYTQTLIPDSRGDVLELLESMDGLLDRFKGSLWRFDIEQPDIYPELHDDILELASCAVECVESMVRSARAFFKDLTAVADHLHKVSYWESQSDKVSTRLQKLVFNKDDLPLSYRMQLRDFIRHMDKISDRAEDVADKLRIYVIKRSL</sequence>
<reference evidence="2 3" key="1">
    <citation type="submission" date="2019-11" db="EMBL/GenBank/DDBJ databases">
        <title>Comparative genomics of hydrocarbon-degrading Desulfosarcina strains.</title>
        <authorList>
            <person name="Watanabe M."/>
            <person name="Kojima H."/>
            <person name="Fukui M."/>
        </authorList>
    </citation>
    <scope>NUCLEOTIDE SEQUENCE [LARGE SCALE GENOMIC DNA]</scope>
    <source>
        <strain evidence="2 3">PP31</strain>
    </source>
</reference>
<dbReference type="InterPro" id="IPR038078">
    <property type="entry name" value="PhoU-like_sf"/>
</dbReference>
<keyword evidence="3" id="KW-1185">Reference proteome</keyword>
<gene>
    <name evidence="2" type="ORF">DSCW_57690</name>
</gene>
<accession>A0A5K7Z8K0</accession>
<dbReference type="InterPro" id="IPR018445">
    <property type="entry name" value="Put_Phosphate_transp_reg"/>
</dbReference>
<dbReference type="Proteomes" id="UP000427769">
    <property type="component" value="Chromosome"/>
</dbReference>
<dbReference type="EMBL" id="AP021875">
    <property type="protein sequence ID" value="BBO78352.1"/>
    <property type="molecule type" value="Genomic_DNA"/>
</dbReference>
<proteinExistence type="inferred from homology"/>
<dbReference type="Pfam" id="PF01865">
    <property type="entry name" value="PhoU_div"/>
    <property type="match status" value="1"/>
</dbReference>
<evidence type="ECO:0000256" key="1">
    <source>
        <dbReference type="ARBA" id="ARBA00008591"/>
    </source>
</evidence>
<evidence type="ECO:0000313" key="3">
    <source>
        <dbReference type="Proteomes" id="UP000427769"/>
    </source>
</evidence>
<evidence type="ECO:0000313" key="2">
    <source>
        <dbReference type="EMBL" id="BBO78352.1"/>
    </source>
</evidence>
<dbReference type="PANTHER" id="PTHR36536">
    <property type="entry name" value="UPF0111 PROTEIN HI_1603"/>
    <property type="match status" value="1"/>
</dbReference>
<dbReference type="InterPro" id="IPR002727">
    <property type="entry name" value="DUF47"/>
</dbReference>
<dbReference type="AlphaFoldDB" id="A0A5K7Z8K0"/>
<protein>
    <submittedName>
        <fullName evidence="2">TIGR00153 family protein</fullName>
    </submittedName>
</protein>
<dbReference type="PANTHER" id="PTHR36536:SF3">
    <property type="entry name" value="UPF0111 PROTEIN HI_1603"/>
    <property type="match status" value="1"/>
</dbReference>
<dbReference type="KEGG" id="dwd:DSCW_57690"/>
<name>A0A5K7Z8K0_9BACT</name>
<comment type="similarity">
    <text evidence="1">Belongs to the UPF0111 family.</text>
</comment>
<dbReference type="Gene3D" id="1.20.58.220">
    <property type="entry name" value="Phosphate transport system protein phou homolog 2, domain 2"/>
    <property type="match status" value="1"/>
</dbReference>
<dbReference type="OrthoDB" id="9767431at2"/>
<organism evidence="2 3">
    <name type="scientific">Desulfosarcina widdelii</name>
    <dbReference type="NCBI Taxonomy" id="947919"/>
    <lineage>
        <taxon>Bacteria</taxon>
        <taxon>Pseudomonadati</taxon>
        <taxon>Thermodesulfobacteriota</taxon>
        <taxon>Desulfobacteria</taxon>
        <taxon>Desulfobacterales</taxon>
        <taxon>Desulfosarcinaceae</taxon>
        <taxon>Desulfosarcina</taxon>
    </lineage>
</organism>
<dbReference type="RefSeq" id="WP_155306995.1">
    <property type="nucleotide sequence ID" value="NZ_AP021875.1"/>
</dbReference>